<dbReference type="AlphaFoldDB" id="A0A1G7RKS6"/>
<reference evidence="1 2" key="1">
    <citation type="submission" date="2016-10" db="EMBL/GenBank/DDBJ databases">
        <authorList>
            <person name="de Groot N.N."/>
        </authorList>
    </citation>
    <scope>NUCLEOTIDE SEQUENCE [LARGE SCALE GENOMIC DNA]</scope>
    <source>
        <strain evidence="1 2">DSM 28129</strain>
    </source>
</reference>
<dbReference type="EMBL" id="FNBG01000026">
    <property type="protein sequence ID" value="SDG11305.1"/>
    <property type="molecule type" value="Genomic_DNA"/>
</dbReference>
<name>A0A1G7RKS6_9BACL</name>
<proteinExistence type="predicted"/>
<protein>
    <submittedName>
        <fullName evidence="1">Uncharacterized protein</fullName>
    </submittedName>
</protein>
<accession>A0A1G7RKS6</accession>
<evidence type="ECO:0000313" key="2">
    <source>
        <dbReference type="Proteomes" id="UP000198972"/>
    </source>
</evidence>
<evidence type="ECO:0000313" key="1">
    <source>
        <dbReference type="EMBL" id="SDG11305.1"/>
    </source>
</evidence>
<dbReference type="Proteomes" id="UP000198972">
    <property type="component" value="Unassembled WGS sequence"/>
</dbReference>
<organism evidence="1 2">
    <name type="scientific">Fontibacillus panacisegetis</name>
    <dbReference type="NCBI Taxonomy" id="670482"/>
    <lineage>
        <taxon>Bacteria</taxon>
        <taxon>Bacillati</taxon>
        <taxon>Bacillota</taxon>
        <taxon>Bacilli</taxon>
        <taxon>Bacillales</taxon>
        <taxon>Paenibacillaceae</taxon>
        <taxon>Fontibacillus</taxon>
    </lineage>
</organism>
<keyword evidence="2" id="KW-1185">Reference proteome</keyword>
<dbReference type="OrthoDB" id="2470416at2"/>
<sequence>MLNPDWRIIKAFLIRCDELRMYECLEKIPELMGEYPEYAPKIWEVAEFFFSNGRLRAATALYEGIATFSEQLDAGRLAMCQFRLWQLAIRNNLGDPYASLRFIPFRHRLPEAYVLDGLLLLAKNYAVRDRWEEAENYADELYKLILTVCQNRRKYRLKQRHTTQFPLITYYGEACLLKAAALEQQERYLESMEWIKKSAVLSRFEKLDEQGRMEAERFRVLALGSRFSLEVKRGDRQIIVEYVIFMREYESEVLRGLIALLVSANTYDYSIDQLLRSFTDLNLQPVPPNGEDGTEQYYIDRHSYIQYCYHYADYCFRRACYDVGAEFMFRALELVAGERNYVFVLQCTILFEKHREHFTPGQTAQYERLCEKIKNHKEPKTTVFRDYFLMLVRGMSSPCVEEGAKRKFFYI</sequence>
<gene>
    <name evidence="1" type="ORF">SAMN04488542_12647</name>
</gene>
<dbReference type="STRING" id="670482.SAMN04488542_12647"/>
<dbReference type="RefSeq" id="WP_091234320.1">
    <property type="nucleotide sequence ID" value="NZ_FNBG01000026.1"/>
</dbReference>